<evidence type="ECO:0000313" key="5">
    <source>
        <dbReference type="EMBL" id="GMI36105.1"/>
    </source>
</evidence>
<dbReference type="PANTHER" id="PTHR48025:SF13">
    <property type="entry name" value="OS05G0223500 PROTEIN"/>
    <property type="match status" value="1"/>
</dbReference>
<dbReference type="EMBL" id="BRYB01004748">
    <property type="protein sequence ID" value="GMI36105.1"/>
    <property type="molecule type" value="Genomic_DNA"/>
</dbReference>
<comment type="caution">
    <text evidence="5">The sequence shown here is derived from an EMBL/GenBank/DDBJ whole genome shotgun (WGS) entry which is preliminary data.</text>
</comment>
<dbReference type="Pfam" id="PF00076">
    <property type="entry name" value="RRM_1"/>
    <property type="match status" value="1"/>
</dbReference>
<name>A0ABQ6MZK2_9STRA</name>
<proteinExistence type="predicted"/>
<dbReference type="Gene3D" id="3.30.70.330">
    <property type="match status" value="1"/>
</dbReference>
<feature type="region of interest" description="Disordered" evidence="3">
    <location>
        <begin position="1"/>
        <end position="26"/>
    </location>
</feature>
<dbReference type="PROSITE" id="PS50102">
    <property type="entry name" value="RRM"/>
    <property type="match status" value="1"/>
</dbReference>
<dbReference type="PANTHER" id="PTHR48025">
    <property type="entry name" value="OS02G0815200 PROTEIN"/>
    <property type="match status" value="1"/>
</dbReference>
<dbReference type="InterPro" id="IPR012677">
    <property type="entry name" value="Nucleotide-bd_a/b_plait_sf"/>
</dbReference>
<gene>
    <name evidence="5" type="ORF">TeGR_g1223</name>
</gene>
<keyword evidence="1 2" id="KW-0694">RNA-binding</keyword>
<dbReference type="InterPro" id="IPR050502">
    <property type="entry name" value="Euk_RNA-bind_prot"/>
</dbReference>
<evidence type="ECO:0000313" key="6">
    <source>
        <dbReference type="Proteomes" id="UP001165060"/>
    </source>
</evidence>
<evidence type="ECO:0000259" key="4">
    <source>
        <dbReference type="PROSITE" id="PS50102"/>
    </source>
</evidence>
<dbReference type="SMART" id="SM00360">
    <property type="entry name" value="RRM"/>
    <property type="match status" value="1"/>
</dbReference>
<dbReference type="InterPro" id="IPR000504">
    <property type="entry name" value="RRM_dom"/>
</dbReference>
<organism evidence="5 6">
    <name type="scientific">Tetraparma gracilis</name>
    <dbReference type="NCBI Taxonomy" id="2962635"/>
    <lineage>
        <taxon>Eukaryota</taxon>
        <taxon>Sar</taxon>
        <taxon>Stramenopiles</taxon>
        <taxon>Ochrophyta</taxon>
        <taxon>Bolidophyceae</taxon>
        <taxon>Parmales</taxon>
        <taxon>Triparmaceae</taxon>
        <taxon>Tetraparma</taxon>
    </lineage>
</organism>
<accession>A0ABQ6MZK2</accession>
<dbReference type="SUPFAM" id="SSF54928">
    <property type="entry name" value="RNA-binding domain, RBD"/>
    <property type="match status" value="1"/>
</dbReference>
<feature type="domain" description="RRM" evidence="4">
    <location>
        <begin position="27"/>
        <end position="103"/>
    </location>
</feature>
<keyword evidence="6" id="KW-1185">Reference proteome</keyword>
<evidence type="ECO:0000256" key="2">
    <source>
        <dbReference type="PROSITE-ProRule" id="PRU00176"/>
    </source>
</evidence>
<reference evidence="5 6" key="1">
    <citation type="journal article" date="2023" name="Commun. Biol.">
        <title>Genome analysis of Parmales, the sister group of diatoms, reveals the evolutionary specialization of diatoms from phago-mixotrophs to photoautotrophs.</title>
        <authorList>
            <person name="Ban H."/>
            <person name="Sato S."/>
            <person name="Yoshikawa S."/>
            <person name="Yamada K."/>
            <person name="Nakamura Y."/>
            <person name="Ichinomiya M."/>
            <person name="Sato N."/>
            <person name="Blanc-Mathieu R."/>
            <person name="Endo H."/>
            <person name="Kuwata A."/>
            <person name="Ogata H."/>
        </authorList>
    </citation>
    <scope>NUCLEOTIDE SEQUENCE [LARGE SCALE GENOMIC DNA]</scope>
</reference>
<evidence type="ECO:0000256" key="1">
    <source>
        <dbReference type="ARBA" id="ARBA00022884"/>
    </source>
</evidence>
<evidence type="ECO:0000256" key="3">
    <source>
        <dbReference type="SAM" id="MobiDB-lite"/>
    </source>
</evidence>
<dbReference type="Proteomes" id="UP001165060">
    <property type="component" value="Unassembled WGS sequence"/>
</dbReference>
<dbReference type="InterPro" id="IPR035979">
    <property type="entry name" value="RBD_domain_sf"/>
</dbReference>
<sequence length="104" mass="10874">MVHADRGATKGSKPREESAPDPNFTGTSVFVNNLAWATTSEELQSAFAAHSPASATVAVRNDGRSRGWGTVQFGTTEDAAAAIELMKGADVGGRNIEVLIDKKA</sequence>
<feature type="compositionally biased region" description="Basic and acidic residues" evidence="3">
    <location>
        <begin position="1"/>
        <end position="18"/>
    </location>
</feature>
<protein>
    <recommendedName>
        <fullName evidence="4">RRM domain-containing protein</fullName>
    </recommendedName>
</protein>